<keyword evidence="3" id="KW-1185">Reference proteome</keyword>
<dbReference type="RefSeq" id="WP_167072415.1">
    <property type="nucleotide sequence ID" value="NZ_JAAOZC010000002.1"/>
</dbReference>
<feature type="chain" id="PRO_5046167870" evidence="1">
    <location>
        <begin position="31"/>
        <end position="611"/>
    </location>
</feature>
<dbReference type="PROSITE" id="PS51318">
    <property type="entry name" value="TAT"/>
    <property type="match status" value="1"/>
</dbReference>
<evidence type="ECO:0000256" key="1">
    <source>
        <dbReference type="SAM" id="SignalP"/>
    </source>
</evidence>
<proteinExistence type="predicted"/>
<evidence type="ECO:0000313" key="3">
    <source>
        <dbReference type="Proteomes" id="UP000727456"/>
    </source>
</evidence>
<keyword evidence="1" id="KW-0732">Signal</keyword>
<dbReference type="PANTHER" id="PTHR33361:SF2">
    <property type="entry name" value="DUF885 DOMAIN-CONTAINING PROTEIN"/>
    <property type="match status" value="1"/>
</dbReference>
<reference evidence="2 3" key="1">
    <citation type="submission" date="2020-03" db="EMBL/GenBank/DDBJ databases">
        <title>Genomic Encyclopedia of Type Strains, Phase III (KMG-III): the genomes of soil and plant-associated and newly described type strains.</title>
        <authorList>
            <person name="Whitman W."/>
        </authorList>
    </citation>
    <scope>NUCLEOTIDE SEQUENCE [LARGE SCALE GENOMIC DNA]</scope>
    <source>
        <strain evidence="2 3">CECT 8804</strain>
    </source>
</reference>
<evidence type="ECO:0000313" key="2">
    <source>
        <dbReference type="EMBL" id="NIJ07557.1"/>
    </source>
</evidence>
<dbReference type="PANTHER" id="PTHR33361">
    <property type="entry name" value="GLR0591 PROTEIN"/>
    <property type="match status" value="1"/>
</dbReference>
<dbReference type="Pfam" id="PF05960">
    <property type="entry name" value="DUF885"/>
    <property type="match status" value="1"/>
</dbReference>
<dbReference type="InterPro" id="IPR006311">
    <property type="entry name" value="TAT_signal"/>
</dbReference>
<dbReference type="Proteomes" id="UP000727456">
    <property type="component" value="Unassembled WGS sequence"/>
</dbReference>
<dbReference type="EMBL" id="JAAOZC010000002">
    <property type="protein sequence ID" value="NIJ07557.1"/>
    <property type="molecule type" value="Genomic_DNA"/>
</dbReference>
<protein>
    <submittedName>
        <fullName evidence="2">Uncharacterized protein (DUF885 family)</fullName>
    </submittedName>
</protein>
<comment type="caution">
    <text evidence="2">The sequence shown here is derived from an EMBL/GenBank/DDBJ whole genome shotgun (WGS) entry which is preliminary data.</text>
</comment>
<name>A0ABX0TT29_9SPHN</name>
<feature type="signal peptide" evidence="1">
    <location>
        <begin position="1"/>
        <end position="30"/>
    </location>
</feature>
<organism evidence="2 3">
    <name type="scientific">Sphingomonas vulcanisoli</name>
    <dbReference type="NCBI Taxonomy" id="1658060"/>
    <lineage>
        <taxon>Bacteria</taxon>
        <taxon>Pseudomonadati</taxon>
        <taxon>Pseudomonadota</taxon>
        <taxon>Alphaproteobacteria</taxon>
        <taxon>Sphingomonadales</taxon>
        <taxon>Sphingomonadaceae</taxon>
        <taxon>Sphingomonas</taxon>
    </lineage>
</organism>
<sequence length="611" mass="65766">MRAVNRREWMAGAAAIGVGAAFPLAAQAPAAPGDAAATNLLGQTAERLLTEYPENASYLGIDKGARAGLRARLTDRSINAERRRMAWADRRLAELKAVDRAHLSPGVALDMDVAQTAFGLAVDGWKFPYGDMAVLSGSNGFRNSPYVVSQLGGAFVDTPDFLDNKHPIATSIDAEAYLARVEAYAGQLAGETDRIGADAAHGVIPPDFICDMVLGNLSAGRAEPASEWGVVKTLRRLSKDAGLNDSYAAKAQALVVERVAPALDRQIAVLRAARAEATSAPGVDKLRDGADYYAWVLRAGTTTNATPDEVHTLGQQQIAAIQGEMDGLLKAQGLSKGTVGERMTALSKRPDLLFANNDAGRAKLLAYLNGRITDIRGRMPKAFATLVKGNLVIKRVPPSIQDGAPNGYAASGSIDGTMPGVYYINLKDTGIWPRYALPTLCYHEGIPGHVWQGEYANAMPLIRNYIAFNAYSEGWALYAEQLGFELGAYDGDPLGRLGYLQSMGFRACRMVVDTGIHAKGWSFDQALQWAIANTGMTRAQWVSELTRYCAMPGQACGYKMGHNEINRQRVRAQSALGAKFDLRRFDDAVVQGGNVPLNLLDPIVDRYIKSA</sequence>
<accession>A0ABX0TT29</accession>
<gene>
    <name evidence="2" type="ORF">FHS31_001153</name>
</gene>
<dbReference type="InterPro" id="IPR010281">
    <property type="entry name" value="DUF885"/>
</dbReference>